<accession>A0A100WK77</accession>
<gene>
    <name evidence="1" type="primary">alr</name>
    <name evidence="1" type="ORF">RMCC_6596</name>
</gene>
<dbReference type="EMBL" id="BCSY01000137">
    <property type="protein sequence ID" value="GAS99631.1"/>
    <property type="molecule type" value="Genomic_DNA"/>
</dbReference>
<evidence type="ECO:0000313" key="2">
    <source>
        <dbReference type="Proteomes" id="UP000069443"/>
    </source>
</evidence>
<protein>
    <submittedName>
        <fullName evidence="1">Alanine racemase</fullName>
    </submittedName>
</protein>
<evidence type="ECO:0000313" key="1">
    <source>
        <dbReference type="EMBL" id="GAS99631.1"/>
    </source>
</evidence>
<keyword evidence="2" id="KW-1185">Reference proteome</keyword>
<dbReference type="AlphaFoldDB" id="A0A100WK77"/>
<dbReference type="RefSeq" id="WP_062660287.1">
    <property type="nucleotide sequence ID" value="NZ_BCSY01000137.1"/>
</dbReference>
<reference evidence="2" key="2">
    <citation type="submission" date="2016-02" db="EMBL/GenBank/DDBJ databases">
        <title>Draft genome sequence of five rapidly growing Mycobacterium species.</title>
        <authorList>
            <person name="Katahira K."/>
            <person name="Gotou Y."/>
            <person name="Iida K."/>
            <person name="Ogura Y."/>
            <person name="Hayashi T."/>
        </authorList>
    </citation>
    <scope>NUCLEOTIDE SEQUENCE [LARGE SCALE GENOMIC DNA]</scope>
    <source>
        <strain evidence="2">JCM15298</strain>
    </source>
</reference>
<reference evidence="2" key="1">
    <citation type="journal article" date="2016" name="Genome Announc.">
        <title>Draft Genome Sequences of Five Rapidly Growing Mycobacterium Species, M. thermoresistibile, M. fortuitum subsp. acetamidolyticum, M. canariasense, M. brisbanense, and M. novocastrense.</title>
        <authorList>
            <person name="Katahira K."/>
            <person name="Ogura Y."/>
            <person name="Gotoh Y."/>
            <person name="Hayashi T."/>
        </authorList>
    </citation>
    <scope>NUCLEOTIDE SEQUENCE [LARGE SCALE GENOMIC DNA]</scope>
    <source>
        <strain evidence="2">JCM15298</strain>
    </source>
</reference>
<dbReference type="Proteomes" id="UP000069443">
    <property type="component" value="Unassembled WGS sequence"/>
</dbReference>
<proteinExistence type="predicted"/>
<comment type="caution">
    <text evidence="1">The sequence shown here is derived from an EMBL/GenBank/DDBJ whole genome shotgun (WGS) entry which is preliminary data.</text>
</comment>
<dbReference type="STRING" id="228230.RMCC_6596"/>
<name>A0A100WK77_MYCCR</name>
<organism evidence="1 2">
    <name type="scientific">Mycolicibacterium canariasense</name>
    <name type="common">Mycobacterium canariasense</name>
    <dbReference type="NCBI Taxonomy" id="228230"/>
    <lineage>
        <taxon>Bacteria</taxon>
        <taxon>Bacillati</taxon>
        <taxon>Actinomycetota</taxon>
        <taxon>Actinomycetes</taxon>
        <taxon>Mycobacteriales</taxon>
        <taxon>Mycobacteriaceae</taxon>
        <taxon>Mycolicibacterium</taxon>
    </lineage>
</organism>
<sequence length="165" mass="18141">MLRLSKTQILVSSSSTDGLGQGPVRPASAKGRISLAQPGHPMDFGWAETLTWVLGVESVVGEPSAWSLGVRFQYCLDNMDGFQYTKNRWYDLAEENFVSDIAEGVPWHGPNLPAPVVANEASILPVTVKRTIRNHPRRVRVLLDPQFTGGSNPGLYINLQVTPRT</sequence>